<evidence type="ECO:0000313" key="13">
    <source>
        <dbReference type="EMBL" id="TNJ27888.1"/>
    </source>
</evidence>
<dbReference type="NCBIfam" id="TIGR00440">
    <property type="entry name" value="glnS"/>
    <property type="match status" value="1"/>
</dbReference>
<dbReference type="Gene3D" id="3.40.50.620">
    <property type="entry name" value="HUPs"/>
    <property type="match status" value="1"/>
</dbReference>
<dbReference type="InterPro" id="IPR020059">
    <property type="entry name" value="Glu/Gln-tRNA-synth_Ib_codon-bd"/>
</dbReference>
<keyword evidence="3 9" id="KW-0436">Ligase</keyword>
<reference evidence="13 14" key="1">
    <citation type="submission" date="2019-05" db="EMBL/GenBank/DDBJ databases">
        <title>The compact genome of Giardia muris reveals important steps in the evolution of intestinal protozoan parasites.</title>
        <authorList>
            <person name="Xu F."/>
            <person name="Jimenez-Gonzalez A."/>
            <person name="Einarsson E."/>
            <person name="Astvaldsson A."/>
            <person name="Peirasmaki D."/>
            <person name="Eckmann L."/>
            <person name="Andersson J.O."/>
            <person name="Svard S.G."/>
            <person name="Jerlstrom-Hultqvist J."/>
        </authorList>
    </citation>
    <scope>NUCLEOTIDE SEQUENCE [LARGE SCALE GENOMIC DNA]</scope>
    <source>
        <strain evidence="13 14">Roberts-Thomson</strain>
    </source>
</reference>
<evidence type="ECO:0000313" key="14">
    <source>
        <dbReference type="Proteomes" id="UP000315496"/>
    </source>
</evidence>
<dbReference type="AlphaFoldDB" id="A0A4Z1SWI0"/>
<dbReference type="PANTHER" id="PTHR43097">
    <property type="entry name" value="GLUTAMINE-TRNA LIGASE"/>
    <property type="match status" value="1"/>
</dbReference>
<gene>
    <name evidence="13" type="ORF">GMRT_15280</name>
</gene>
<dbReference type="FunFam" id="3.90.800.10:FF:000001">
    <property type="entry name" value="Glutamine--tRNA ligase"/>
    <property type="match status" value="1"/>
</dbReference>
<dbReference type="SUPFAM" id="SSF50715">
    <property type="entry name" value="Ribosomal protein L25-like"/>
    <property type="match status" value="1"/>
</dbReference>
<evidence type="ECO:0000256" key="5">
    <source>
        <dbReference type="ARBA" id="ARBA00022840"/>
    </source>
</evidence>
<sequence>MPPVHVHSLEQVLSAIPLENRYTQLIKYKWQHADFLKELGAKVLTRFPPEPNGYLHLGHAKAMFVSFSFAKLHDGKTYLRMDDTNPEAESQEYIDSILNSVEWLGHKPFKYTHTSDYFRRLYDIAVELIRQGKAYVCDQTPEQISEYREKRLDPPRRDTPVEENLRLFEGMRCGLYKEGTYTLRLRINMQSDNPNMRDPVAYRIKFCPHPRTGHEWCIYPSYDFSHCLVDAFEHITHSLCTLEFSIRRDSYDWLTHVVHGFRTSDRFDVGYRPMQWEFSRLNVTHNVMSKRRLLKLVTDGYVDGWSDPRLLTLDGLRRRGFTPTIINDFCRTIGVSRNAQTIDYGVLEHVARLELDAIAPRTMAVISPIRVELIDFGTYPEDTSPIEYPLHPKNAEMGTIQIHLEKFLYISADDFQETDHPSFYRLTPNQPVGLRYGPMVQISEVVSTDGTLLLRCTHTWDQEAKEAIAKQMKQSKKQFTHIHWIGEEASRLAEVRLYSHLFLSAKTDDLEDWISDINPQSLVVKSARVSVGVADSATPKNYARYQFERCGYFVSDEGSTDKNPIFNRITELRGNFIMPE</sequence>
<comment type="similarity">
    <text evidence="1 9">Belongs to the class-I aminoacyl-tRNA synthetase family.</text>
</comment>
<dbReference type="GO" id="GO:0004819">
    <property type="term" value="F:glutamine-tRNA ligase activity"/>
    <property type="evidence" value="ECO:0007669"/>
    <property type="project" value="UniProtKB-EC"/>
</dbReference>
<feature type="domain" description="Glutamyl/glutaminyl-tRNA synthetase class Ib catalytic" evidence="10">
    <location>
        <begin position="42"/>
        <end position="342"/>
    </location>
</feature>
<dbReference type="InterPro" id="IPR050132">
    <property type="entry name" value="Gln/Glu-tRNA_Ligase"/>
</dbReference>
<evidence type="ECO:0000256" key="6">
    <source>
        <dbReference type="ARBA" id="ARBA00022917"/>
    </source>
</evidence>
<dbReference type="PANTHER" id="PTHR43097:SF4">
    <property type="entry name" value="GLUTAMINE--TRNA LIGASE"/>
    <property type="match status" value="1"/>
</dbReference>
<dbReference type="PROSITE" id="PS00178">
    <property type="entry name" value="AA_TRNA_LIGASE_I"/>
    <property type="match status" value="1"/>
</dbReference>
<evidence type="ECO:0000256" key="4">
    <source>
        <dbReference type="ARBA" id="ARBA00022741"/>
    </source>
</evidence>
<evidence type="ECO:0000256" key="2">
    <source>
        <dbReference type="ARBA" id="ARBA00012836"/>
    </source>
</evidence>
<keyword evidence="14" id="KW-1185">Reference proteome</keyword>
<evidence type="ECO:0000256" key="1">
    <source>
        <dbReference type="ARBA" id="ARBA00005594"/>
    </source>
</evidence>
<dbReference type="Pfam" id="PF20974">
    <property type="entry name" value="tRNA-synt_1c_C2"/>
    <property type="match status" value="1"/>
</dbReference>
<dbReference type="FunFam" id="1.10.1160.10:FF:000001">
    <property type="entry name" value="Glutamine--tRNA ligase"/>
    <property type="match status" value="1"/>
</dbReference>
<keyword evidence="7 9" id="KW-0030">Aminoacyl-tRNA synthetase</keyword>
<comment type="catalytic activity">
    <reaction evidence="8">
        <text>tRNA(Gln) + L-glutamine + ATP = L-glutaminyl-tRNA(Gln) + AMP + diphosphate</text>
        <dbReference type="Rhea" id="RHEA:20121"/>
        <dbReference type="Rhea" id="RHEA-COMP:9662"/>
        <dbReference type="Rhea" id="RHEA-COMP:9681"/>
        <dbReference type="ChEBI" id="CHEBI:30616"/>
        <dbReference type="ChEBI" id="CHEBI:33019"/>
        <dbReference type="ChEBI" id="CHEBI:58359"/>
        <dbReference type="ChEBI" id="CHEBI:78442"/>
        <dbReference type="ChEBI" id="CHEBI:78521"/>
        <dbReference type="ChEBI" id="CHEBI:456215"/>
        <dbReference type="EC" id="6.1.1.18"/>
    </reaction>
</comment>
<evidence type="ECO:0000259" key="12">
    <source>
        <dbReference type="Pfam" id="PF20974"/>
    </source>
</evidence>
<dbReference type="PRINTS" id="PR00987">
    <property type="entry name" value="TRNASYNTHGLU"/>
</dbReference>
<dbReference type="GO" id="GO:0005524">
    <property type="term" value="F:ATP binding"/>
    <property type="evidence" value="ECO:0007669"/>
    <property type="project" value="UniProtKB-KW"/>
</dbReference>
<accession>A0A4Z1SWI0</accession>
<evidence type="ECO:0000256" key="8">
    <source>
        <dbReference type="ARBA" id="ARBA00048270"/>
    </source>
</evidence>
<dbReference type="InterPro" id="IPR011035">
    <property type="entry name" value="Ribosomal_bL25/Gln-tRNA_synth"/>
</dbReference>
<dbReference type="InterPro" id="IPR001412">
    <property type="entry name" value="aa-tRNA-synth_I_CS"/>
</dbReference>
<evidence type="ECO:0000256" key="3">
    <source>
        <dbReference type="ARBA" id="ARBA00022598"/>
    </source>
</evidence>
<organism evidence="13 14">
    <name type="scientific">Giardia muris</name>
    <dbReference type="NCBI Taxonomy" id="5742"/>
    <lineage>
        <taxon>Eukaryota</taxon>
        <taxon>Metamonada</taxon>
        <taxon>Diplomonadida</taxon>
        <taxon>Hexamitidae</taxon>
        <taxon>Giardiinae</taxon>
        <taxon>Giardia</taxon>
    </lineage>
</organism>
<dbReference type="FunFam" id="3.40.50.620:FF:000037">
    <property type="entry name" value="Glutamine--tRNA ligase cytoplasmic"/>
    <property type="match status" value="1"/>
</dbReference>
<keyword evidence="5 9" id="KW-0067">ATP-binding</keyword>
<dbReference type="InterPro" id="IPR000924">
    <property type="entry name" value="Glu/Gln-tRNA-synth"/>
</dbReference>
<dbReference type="InterPro" id="IPR049437">
    <property type="entry name" value="tRNA-synt_1c_C2"/>
</dbReference>
<comment type="caution">
    <text evidence="13">The sequence shown here is derived from an EMBL/GenBank/DDBJ whole genome shotgun (WGS) entry which is preliminary data.</text>
</comment>
<evidence type="ECO:0000256" key="9">
    <source>
        <dbReference type="RuleBase" id="RU363037"/>
    </source>
</evidence>
<dbReference type="InterPro" id="IPR020058">
    <property type="entry name" value="Glu/Gln-tRNA-synth_Ib_cat-dom"/>
</dbReference>
<dbReference type="GO" id="GO:0005829">
    <property type="term" value="C:cytosol"/>
    <property type="evidence" value="ECO:0007669"/>
    <property type="project" value="TreeGrafter"/>
</dbReference>
<evidence type="ECO:0000256" key="7">
    <source>
        <dbReference type="ARBA" id="ARBA00023146"/>
    </source>
</evidence>
<feature type="domain" description="tRNA synthetases class I (E and Q) anti-codon binding" evidence="12">
    <location>
        <begin position="482"/>
        <end position="556"/>
    </location>
</feature>
<proteinExistence type="inferred from homology"/>
<dbReference type="InterPro" id="IPR004514">
    <property type="entry name" value="Gln-tRNA-synth"/>
</dbReference>
<dbReference type="EC" id="6.1.1.18" evidence="2"/>
<feature type="domain" description="Glutamyl/glutaminyl-tRNA synthetase class Ib anti-codon binding" evidence="11">
    <location>
        <begin position="359"/>
        <end position="451"/>
    </location>
</feature>
<keyword evidence="4 9" id="KW-0547">Nucleotide-binding</keyword>
<dbReference type="GO" id="GO:0006425">
    <property type="term" value="P:glutaminyl-tRNA aminoacylation"/>
    <property type="evidence" value="ECO:0007669"/>
    <property type="project" value="InterPro"/>
</dbReference>
<dbReference type="SUPFAM" id="SSF52374">
    <property type="entry name" value="Nucleotidylyl transferase"/>
    <property type="match status" value="1"/>
</dbReference>
<evidence type="ECO:0000259" key="11">
    <source>
        <dbReference type="Pfam" id="PF03950"/>
    </source>
</evidence>
<dbReference type="Pfam" id="PF00749">
    <property type="entry name" value="tRNA-synt_1c"/>
    <property type="match status" value="1"/>
</dbReference>
<protein>
    <recommendedName>
        <fullName evidence="2">glutamine--tRNA ligase</fullName>
        <ecNumber evidence="2">6.1.1.18</ecNumber>
    </recommendedName>
</protein>
<dbReference type="VEuPathDB" id="GiardiaDB:GMRT_15280"/>
<dbReference type="OrthoDB" id="10250478at2759"/>
<dbReference type="InterPro" id="IPR014729">
    <property type="entry name" value="Rossmann-like_a/b/a_fold"/>
</dbReference>
<dbReference type="Pfam" id="PF03950">
    <property type="entry name" value="tRNA-synt_1c_C"/>
    <property type="match status" value="1"/>
</dbReference>
<evidence type="ECO:0000259" key="10">
    <source>
        <dbReference type="Pfam" id="PF00749"/>
    </source>
</evidence>
<keyword evidence="6 9" id="KW-0648">Protein biosynthesis</keyword>
<dbReference type="Gene3D" id="2.40.240.10">
    <property type="entry name" value="Ribosomal Protein L25, Chain P"/>
    <property type="match status" value="2"/>
</dbReference>
<dbReference type="InterPro" id="IPR020056">
    <property type="entry name" value="Rbsml_bL25/Gln-tRNA_synth_N"/>
</dbReference>
<dbReference type="EMBL" id="VDLU01000003">
    <property type="protein sequence ID" value="TNJ27888.1"/>
    <property type="molecule type" value="Genomic_DNA"/>
</dbReference>
<dbReference type="Proteomes" id="UP000315496">
    <property type="component" value="Chromosome 3"/>
</dbReference>
<name>A0A4Z1SWI0_GIAMU</name>